<dbReference type="InterPro" id="IPR006503">
    <property type="entry name" value="Nase-assoc"/>
</dbReference>
<organism evidence="3 4">
    <name type="scientific">Xanthobacter tagetidis</name>
    <dbReference type="NCBI Taxonomy" id="60216"/>
    <lineage>
        <taxon>Bacteria</taxon>
        <taxon>Pseudomonadati</taxon>
        <taxon>Pseudomonadota</taxon>
        <taxon>Alphaproteobacteria</taxon>
        <taxon>Hyphomicrobiales</taxon>
        <taxon>Xanthobacteraceae</taxon>
        <taxon>Xanthobacter</taxon>
    </lineage>
</organism>
<name>A0A3L7AM31_9HYPH</name>
<comment type="caution">
    <text evidence="3">The sequence shown here is derived from an EMBL/GenBank/DDBJ whole genome shotgun (WGS) entry which is preliminary data.</text>
</comment>
<keyword evidence="4" id="KW-1185">Reference proteome</keyword>
<dbReference type="SUPFAM" id="SSF52833">
    <property type="entry name" value="Thioredoxin-like"/>
    <property type="match status" value="1"/>
</dbReference>
<dbReference type="PANTHER" id="PTHR30041">
    <property type="entry name" value="ARSENATE REDUCTASE"/>
    <property type="match status" value="1"/>
</dbReference>
<evidence type="ECO:0000313" key="4">
    <source>
        <dbReference type="Proteomes" id="UP000269692"/>
    </source>
</evidence>
<dbReference type="InterPro" id="IPR006660">
    <property type="entry name" value="Arsenate_reductase-like"/>
</dbReference>
<reference evidence="3 4" key="1">
    <citation type="submission" date="2018-10" db="EMBL/GenBank/DDBJ databases">
        <title>Xanthobacter tagetidis genome sequencing and assembly.</title>
        <authorList>
            <person name="Maclea K.S."/>
            <person name="Goen A.E."/>
            <person name="Fatima S.A."/>
        </authorList>
    </citation>
    <scope>NUCLEOTIDE SEQUENCE [LARGE SCALE GENOMIC DNA]</scope>
    <source>
        <strain evidence="3 4">ATCC 700314</strain>
    </source>
</reference>
<sequence>MAKVVFYEKPGCGTNARQRQMLAAAGHELEVRSLIAEPWTAERLRVFFGATPVATWFNPAAPKVKAGAVDPAALGAAEAIALMLADPLLIRRPLVEADGVRCAGFDRAPVTHLLTAGSPLPEACSRPGEASGCPDPAR</sequence>
<protein>
    <submittedName>
        <fullName evidence="3">Arsenate reductase family protein</fullName>
    </submittedName>
</protein>
<evidence type="ECO:0000313" key="3">
    <source>
        <dbReference type="EMBL" id="RLP81553.1"/>
    </source>
</evidence>
<dbReference type="RefSeq" id="WP_121621368.1">
    <property type="nucleotide sequence ID" value="NZ_JACIIW010000004.1"/>
</dbReference>
<proteinExistence type="inferred from homology"/>
<dbReference type="EMBL" id="RCTF01000001">
    <property type="protein sequence ID" value="RLP81553.1"/>
    <property type="molecule type" value="Genomic_DNA"/>
</dbReference>
<comment type="similarity">
    <text evidence="1 2">Belongs to the ArsC family.</text>
</comment>
<dbReference type="Proteomes" id="UP000269692">
    <property type="component" value="Unassembled WGS sequence"/>
</dbReference>
<dbReference type="InterPro" id="IPR036249">
    <property type="entry name" value="Thioredoxin-like_sf"/>
</dbReference>
<dbReference type="OrthoDB" id="5432555at2"/>
<dbReference type="AlphaFoldDB" id="A0A3L7AM31"/>
<dbReference type="Pfam" id="PF03960">
    <property type="entry name" value="ArsC"/>
    <property type="match status" value="1"/>
</dbReference>
<accession>A0A3L7AM31</accession>
<evidence type="ECO:0000256" key="2">
    <source>
        <dbReference type="PROSITE-ProRule" id="PRU01282"/>
    </source>
</evidence>
<evidence type="ECO:0000256" key="1">
    <source>
        <dbReference type="ARBA" id="ARBA00007198"/>
    </source>
</evidence>
<gene>
    <name evidence="3" type="ORF">D9R14_00660</name>
</gene>
<dbReference type="NCBIfam" id="TIGR01616">
    <property type="entry name" value="nitro_assoc"/>
    <property type="match status" value="1"/>
</dbReference>
<dbReference type="PROSITE" id="PS51353">
    <property type="entry name" value="ARSC"/>
    <property type="match status" value="1"/>
</dbReference>
<dbReference type="PANTHER" id="PTHR30041:SF8">
    <property type="entry name" value="PROTEIN YFFB"/>
    <property type="match status" value="1"/>
</dbReference>
<dbReference type="Gene3D" id="3.40.30.10">
    <property type="entry name" value="Glutaredoxin"/>
    <property type="match status" value="1"/>
</dbReference>